<evidence type="ECO:0000256" key="5">
    <source>
        <dbReference type="SAM" id="Phobius"/>
    </source>
</evidence>
<feature type="transmembrane region" description="Helical" evidence="5">
    <location>
        <begin position="97"/>
        <end position="121"/>
    </location>
</feature>
<dbReference type="InterPro" id="IPR017452">
    <property type="entry name" value="GPCR_Rhodpsn_7TM"/>
</dbReference>
<evidence type="ECO:0000256" key="4">
    <source>
        <dbReference type="ARBA" id="ARBA00023136"/>
    </source>
</evidence>
<accession>A0A6V7WSD3</accession>
<comment type="subcellular location">
    <subcellularLocation>
        <location evidence="1">Membrane</location>
    </subcellularLocation>
</comment>
<feature type="transmembrane region" description="Helical" evidence="5">
    <location>
        <begin position="49"/>
        <end position="69"/>
    </location>
</feature>
<evidence type="ECO:0000259" key="6">
    <source>
        <dbReference type="PROSITE" id="PS50262"/>
    </source>
</evidence>
<evidence type="ECO:0000256" key="3">
    <source>
        <dbReference type="ARBA" id="ARBA00022989"/>
    </source>
</evidence>
<feature type="domain" description="G-protein coupled receptors family 1 profile" evidence="6">
    <location>
        <begin position="1"/>
        <end position="137"/>
    </location>
</feature>
<evidence type="ECO:0000313" key="7">
    <source>
        <dbReference type="EMBL" id="CAD2189930.1"/>
    </source>
</evidence>
<gene>
    <name evidence="7" type="ORF">MENT_LOCUS42682</name>
</gene>
<reference evidence="7 8" key="1">
    <citation type="submission" date="2020-08" db="EMBL/GenBank/DDBJ databases">
        <authorList>
            <person name="Koutsovoulos G."/>
            <person name="Danchin GJ E."/>
        </authorList>
    </citation>
    <scope>NUCLEOTIDE SEQUENCE [LARGE SCALE GENOMIC DNA]</scope>
</reference>
<protein>
    <recommendedName>
        <fullName evidence="6">G-protein coupled receptors family 1 profile domain-containing protein</fullName>
    </recommendedName>
</protein>
<keyword evidence="3 5" id="KW-1133">Transmembrane helix</keyword>
<keyword evidence="4 5" id="KW-0472">Membrane</keyword>
<sequence length="137" mass="15757">MTMFQCFCFTSPFLLLFASSFVLMAAIAIDRLISVVLPITYNHLNKKIYFILVTLCILTNGLFNVSLAWEEVQDVAGNTTFKVKCNGITSTLHHNSIYFMSISLFFEIFSAAIYVIIWYLLRHGMRNNCNKFIFVIN</sequence>
<proteinExistence type="predicted"/>
<evidence type="ECO:0000256" key="1">
    <source>
        <dbReference type="ARBA" id="ARBA00004370"/>
    </source>
</evidence>
<keyword evidence="2 5" id="KW-0812">Transmembrane</keyword>
<evidence type="ECO:0000256" key="2">
    <source>
        <dbReference type="ARBA" id="ARBA00022692"/>
    </source>
</evidence>
<organism evidence="7 8">
    <name type="scientific">Meloidogyne enterolobii</name>
    <name type="common">Root-knot nematode worm</name>
    <name type="synonym">Meloidogyne mayaguensis</name>
    <dbReference type="NCBI Taxonomy" id="390850"/>
    <lineage>
        <taxon>Eukaryota</taxon>
        <taxon>Metazoa</taxon>
        <taxon>Ecdysozoa</taxon>
        <taxon>Nematoda</taxon>
        <taxon>Chromadorea</taxon>
        <taxon>Rhabditida</taxon>
        <taxon>Tylenchina</taxon>
        <taxon>Tylenchomorpha</taxon>
        <taxon>Tylenchoidea</taxon>
        <taxon>Meloidogynidae</taxon>
        <taxon>Meloidogyninae</taxon>
        <taxon>Meloidogyne</taxon>
    </lineage>
</organism>
<feature type="transmembrane region" description="Helical" evidence="5">
    <location>
        <begin position="12"/>
        <end position="37"/>
    </location>
</feature>
<dbReference type="Proteomes" id="UP000580250">
    <property type="component" value="Unassembled WGS sequence"/>
</dbReference>
<name>A0A6V7WSD3_MELEN</name>
<dbReference type="GO" id="GO:0016020">
    <property type="term" value="C:membrane"/>
    <property type="evidence" value="ECO:0007669"/>
    <property type="project" value="UniProtKB-SubCell"/>
</dbReference>
<dbReference type="AlphaFoldDB" id="A0A6V7WSD3"/>
<dbReference type="SUPFAM" id="SSF81321">
    <property type="entry name" value="Family A G protein-coupled receptor-like"/>
    <property type="match status" value="1"/>
</dbReference>
<dbReference type="EMBL" id="CAJEWN010000778">
    <property type="protein sequence ID" value="CAD2189930.1"/>
    <property type="molecule type" value="Genomic_DNA"/>
</dbReference>
<dbReference type="Pfam" id="PF10320">
    <property type="entry name" value="7TM_GPCR_Srsx"/>
    <property type="match status" value="1"/>
</dbReference>
<evidence type="ECO:0000313" key="8">
    <source>
        <dbReference type="Proteomes" id="UP000580250"/>
    </source>
</evidence>
<dbReference type="PROSITE" id="PS50262">
    <property type="entry name" value="G_PROTEIN_RECEP_F1_2"/>
    <property type="match status" value="1"/>
</dbReference>
<dbReference type="Gene3D" id="1.20.1070.10">
    <property type="entry name" value="Rhodopsin 7-helix transmembrane proteins"/>
    <property type="match status" value="1"/>
</dbReference>
<dbReference type="InterPro" id="IPR019424">
    <property type="entry name" value="7TM_GPCR_Srsx"/>
</dbReference>
<comment type="caution">
    <text evidence="7">The sequence shown here is derived from an EMBL/GenBank/DDBJ whole genome shotgun (WGS) entry which is preliminary data.</text>
</comment>
<dbReference type="OrthoDB" id="6151005at2759"/>